<proteinExistence type="predicted"/>
<gene>
    <name evidence="1" type="ORF">QQF64_018581</name>
</gene>
<comment type="caution">
    <text evidence="1">The sequence shown here is derived from an EMBL/GenBank/DDBJ whole genome shotgun (WGS) entry which is preliminary data.</text>
</comment>
<feature type="non-terminal residue" evidence="1">
    <location>
        <position position="77"/>
    </location>
</feature>
<dbReference type="Proteomes" id="UP001558613">
    <property type="component" value="Unassembled WGS sequence"/>
</dbReference>
<dbReference type="EMBL" id="JAYMGO010000022">
    <property type="protein sequence ID" value="KAL1250785.1"/>
    <property type="molecule type" value="Genomic_DNA"/>
</dbReference>
<evidence type="ECO:0000313" key="2">
    <source>
        <dbReference type="Proteomes" id="UP001558613"/>
    </source>
</evidence>
<evidence type="ECO:0000313" key="1">
    <source>
        <dbReference type="EMBL" id="KAL1250785.1"/>
    </source>
</evidence>
<feature type="non-terminal residue" evidence="1">
    <location>
        <position position="1"/>
    </location>
</feature>
<accession>A0ABR3LEH1</accession>
<reference evidence="1 2" key="1">
    <citation type="submission" date="2023-09" db="EMBL/GenBank/DDBJ databases">
        <authorList>
            <person name="Wang M."/>
        </authorList>
    </citation>
    <scope>NUCLEOTIDE SEQUENCE [LARGE SCALE GENOMIC DNA]</scope>
    <source>
        <strain evidence="1">GT-2023</strain>
        <tissue evidence="1">Liver</tissue>
    </source>
</reference>
<sequence length="77" mass="8920">WQKRITKKVRYNKQKMAQITHNWKIAASASIESGELAKLIAKMQFSVFAEHGGSHVNTENESWEEATEEEELLIFEL</sequence>
<keyword evidence="2" id="KW-1185">Reference proteome</keyword>
<organism evidence="1 2">
    <name type="scientific">Cirrhinus molitorella</name>
    <name type="common">mud carp</name>
    <dbReference type="NCBI Taxonomy" id="172907"/>
    <lineage>
        <taxon>Eukaryota</taxon>
        <taxon>Metazoa</taxon>
        <taxon>Chordata</taxon>
        <taxon>Craniata</taxon>
        <taxon>Vertebrata</taxon>
        <taxon>Euteleostomi</taxon>
        <taxon>Actinopterygii</taxon>
        <taxon>Neopterygii</taxon>
        <taxon>Teleostei</taxon>
        <taxon>Ostariophysi</taxon>
        <taxon>Cypriniformes</taxon>
        <taxon>Cyprinidae</taxon>
        <taxon>Labeoninae</taxon>
        <taxon>Labeonini</taxon>
        <taxon>Cirrhinus</taxon>
    </lineage>
</organism>
<name>A0ABR3LEH1_9TELE</name>
<protein>
    <submittedName>
        <fullName evidence="1">Uncharacterized protein</fullName>
    </submittedName>
</protein>